<evidence type="ECO:0000256" key="7">
    <source>
        <dbReference type="ARBA" id="ARBA00047899"/>
    </source>
</evidence>
<organism evidence="12 13">
    <name type="scientific">Cryptolaemus montrouzieri</name>
    <dbReference type="NCBI Taxonomy" id="559131"/>
    <lineage>
        <taxon>Eukaryota</taxon>
        <taxon>Metazoa</taxon>
        <taxon>Ecdysozoa</taxon>
        <taxon>Arthropoda</taxon>
        <taxon>Hexapoda</taxon>
        <taxon>Insecta</taxon>
        <taxon>Pterygota</taxon>
        <taxon>Neoptera</taxon>
        <taxon>Endopterygota</taxon>
        <taxon>Coleoptera</taxon>
        <taxon>Polyphaga</taxon>
        <taxon>Cucujiformia</taxon>
        <taxon>Coccinelloidea</taxon>
        <taxon>Coccinellidae</taxon>
        <taxon>Scymninae</taxon>
        <taxon>Scymnini</taxon>
        <taxon>Cryptolaemus</taxon>
    </lineage>
</organism>
<dbReference type="EMBL" id="JABFTP020000186">
    <property type="protein sequence ID" value="KAL3290087.1"/>
    <property type="molecule type" value="Genomic_DNA"/>
</dbReference>
<dbReference type="InterPro" id="IPR008271">
    <property type="entry name" value="Ser/Thr_kinase_AS"/>
</dbReference>
<protein>
    <recommendedName>
        <fullName evidence="1">non-specific serine/threonine protein kinase</fullName>
        <ecNumber evidence="1">2.7.11.1</ecNumber>
    </recommendedName>
</protein>
<gene>
    <name evidence="12" type="ORF">HHI36_023455</name>
</gene>
<evidence type="ECO:0000259" key="11">
    <source>
        <dbReference type="PROSITE" id="PS50011"/>
    </source>
</evidence>
<dbReference type="GO" id="GO:0004674">
    <property type="term" value="F:protein serine/threonine kinase activity"/>
    <property type="evidence" value="ECO:0007669"/>
    <property type="project" value="UniProtKB-KW"/>
</dbReference>
<keyword evidence="10" id="KW-1133">Transmembrane helix</keyword>
<feature type="domain" description="Protein kinase" evidence="11">
    <location>
        <begin position="160"/>
        <end position="552"/>
    </location>
</feature>
<evidence type="ECO:0000256" key="10">
    <source>
        <dbReference type="SAM" id="Phobius"/>
    </source>
</evidence>
<keyword evidence="6 9" id="KW-0067">ATP-binding</keyword>
<keyword evidence="3" id="KW-0808">Transferase</keyword>
<evidence type="ECO:0000256" key="6">
    <source>
        <dbReference type="ARBA" id="ARBA00022840"/>
    </source>
</evidence>
<dbReference type="GO" id="GO:0005524">
    <property type="term" value="F:ATP binding"/>
    <property type="evidence" value="ECO:0007669"/>
    <property type="project" value="UniProtKB-UniRule"/>
</dbReference>
<dbReference type="PROSITE" id="PS00107">
    <property type="entry name" value="PROTEIN_KINASE_ATP"/>
    <property type="match status" value="1"/>
</dbReference>
<proteinExistence type="predicted"/>
<dbReference type="InterPro" id="IPR051334">
    <property type="entry name" value="SRPK"/>
</dbReference>
<reference evidence="12 13" key="1">
    <citation type="journal article" date="2021" name="BMC Biol.">
        <title>Horizontally acquired antibacterial genes associated with adaptive radiation of ladybird beetles.</title>
        <authorList>
            <person name="Li H.S."/>
            <person name="Tang X.F."/>
            <person name="Huang Y.H."/>
            <person name="Xu Z.Y."/>
            <person name="Chen M.L."/>
            <person name="Du X.Y."/>
            <person name="Qiu B.Y."/>
            <person name="Chen P.T."/>
            <person name="Zhang W."/>
            <person name="Slipinski A."/>
            <person name="Escalona H.E."/>
            <person name="Waterhouse R.M."/>
            <person name="Zwick A."/>
            <person name="Pang H."/>
        </authorList>
    </citation>
    <scope>NUCLEOTIDE SEQUENCE [LARGE SCALE GENOMIC DNA]</scope>
    <source>
        <strain evidence="12">SYSU2018</strain>
    </source>
</reference>
<dbReference type="PANTHER" id="PTHR47634:SF9">
    <property type="entry name" value="PROTEIN KINASE DOMAIN-CONTAINING PROTEIN-RELATED"/>
    <property type="match status" value="1"/>
</dbReference>
<evidence type="ECO:0000313" key="13">
    <source>
        <dbReference type="Proteomes" id="UP001516400"/>
    </source>
</evidence>
<keyword evidence="13" id="KW-1185">Reference proteome</keyword>
<dbReference type="InterPro" id="IPR017441">
    <property type="entry name" value="Protein_kinase_ATP_BS"/>
</dbReference>
<dbReference type="SMART" id="SM00220">
    <property type="entry name" value="S_TKc"/>
    <property type="match status" value="1"/>
</dbReference>
<feature type="transmembrane region" description="Helical" evidence="10">
    <location>
        <begin position="33"/>
        <end position="52"/>
    </location>
</feature>
<evidence type="ECO:0000256" key="4">
    <source>
        <dbReference type="ARBA" id="ARBA00022741"/>
    </source>
</evidence>
<comment type="catalytic activity">
    <reaction evidence="7">
        <text>L-threonyl-[protein] + ATP = O-phospho-L-threonyl-[protein] + ADP + H(+)</text>
        <dbReference type="Rhea" id="RHEA:46608"/>
        <dbReference type="Rhea" id="RHEA-COMP:11060"/>
        <dbReference type="Rhea" id="RHEA-COMP:11605"/>
        <dbReference type="ChEBI" id="CHEBI:15378"/>
        <dbReference type="ChEBI" id="CHEBI:30013"/>
        <dbReference type="ChEBI" id="CHEBI:30616"/>
        <dbReference type="ChEBI" id="CHEBI:61977"/>
        <dbReference type="ChEBI" id="CHEBI:456216"/>
        <dbReference type="EC" id="2.7.11.1"/>
    </reaction>
</comment>
<keyword evidence="4 9" id="KW-0547">Nucleotide-binding</keyword>
<evidence type="ECO:0000256" key="1">
    <source>
        <dbReference type="ARBA" id="ARBA00012513"/>
    </source>
</evidence>
<name>A0ABD2PH07_9CUCU</name>
<dbReference type="Gene3D" id="1.10.510.10">
    <property type="entry name" value="Transferase(Phosphotransferase) domain 1"/>
    <property type="match status" value="1"/>
</dbReference>
<keyword evidence="5" id="KW-0418">Kinase</keyword>
<keyword evidence="2" id="KW-0723">Serine/threonine-protein kinase</keyword>
<accession>A0ABD2PH07</accession>
<dbReference type="PROSITE" id="PS50011">
    <property type="entry name" value="PROTEIN_KINASE_DOM"/>
    <property type="match status" value="1"/>
</dbReference>
<dbReference type="AlphaFoldDB" id="A0ABD2PH07"/>
<evidence type="ECO:0000256" key="9">
    <source>
        <dbReference type="PROSITE-ProRule" id="PRU10141"/>
    </source>
</evidence>
<evidence type="ECO:0000256" key="3">
    <source>
        <dbReference type="ARBA" id="ARBA00022679"/>
    </source>
</evidence>
<dbReference type="PANTHER" id="PTHR47634">
    <property type="entry name" value="PROTEIN KINASE DOMAIN-CONTAINING PROTEIN-RELATED"/>
    <property type="match status" value="1"/>
</dbReference>
<dbReference type="SUPFAM" id="SSF56112">
    <property type="entry name" value="Protein kinase-like (PK-like)"/>
    <property type="match status" value="1"/>
</dbReference>
<comment type="catalytic activity">
    <reaction evidence="8">
        <text>L-seryl-[protein] + ATP = O-phospho-L-seryl-[protein] + ADP + H(+)</text>
        <dbReference type="Rhea" id="RHEA:17989"/>
        <dbReference type="Rhea" id="RHEA-COMP:9863"/>
        <dbReference type="Rhea" id="RHEA-COMP:11604"/>
        <dbReference type="ChEBI" id="CHEBI:15378"/>
        <dbReference type="ChEBI" id="CHEBI:29999"/>
        <dbReference type="ChEBI" id="CHEBI:30616"/>
        <dbReference type="ChEBI" id="CHEBI:83421"/>
        <dbReference type="ChEBI" id="CHEBI:456216"/>
        <dbReference type="EC" id="2.7.11.1"/>
    </reaction>
</comment>
<dbReference type="PROSITE" id="PS00108">
    <property type="entry name" value="PROTEIN_KINASE_ST"/>
    <property type="match status" value="1"/>
</dbReference>
<evidence type="ECO:0000256" key="8">
    <source>
        <dbReference type="ARBA" id="ARBA00048679"/>
    </source>
</evidence>
<dbReference type="EC" id="2.7.11.1" evidence="1"/>
<dbReference type="FunFam" id="1.10.510.10:FF:000275">
    <property type="entry name" value="SRSF protein kinase 2 isoform X3"/>
    <property type="match status" value="1"/>
</dbReference>
<comment type="caution">
    <text evidence="12">The sequence shown here is derived from an EMBL/GenBank/DDBJ whole genome shotgun (WGS) entry which is preliminary data.</text>
</comment>
<dbReference type="InterPro" id="IPR011009">
    <property type="entry name" value="Kinase-like_dom_sf"/>
</dbReference>
<evidence type="ECO:0000256" key="2">
    <source>
        <dbReference type="ARBA" id="ARBA00022527"/>
    </source>
</evidence>
<keyword evidence="10" id="KW-0812">Transmembrane</keyword>
<dbReference type="Pfam" id="PF00069">
    <property type="entry name" value="Pkinase"/>
    <property type="match status" value="2"/>
</dbReference>
<dbReference type="InterPro" id="IPR000719">
    <property type="entry name" value="Prot_kinase_dom"/>
</dbReference>
<evidence type="ECO:0000313" key="12">
    <source>
        <dbReference type="EMBL" id="KAL3290087.1"/>
    </source>
</evidence>
<feature type="binding site" evidence="9">
    <location>
        <position position="189"/>
    </location>
    <ligand>
        <name>ATP</name>
        <dbReference type="ChEBI" id="CHEBI:30616"/>
    </ligand>
</feature>
<keyword evidence="10" id="KW-0472">Membrane</keyword>
<sequence>MEEKTVIDFYCYANETYQYRDIEHLELIGLDSLFYVFSVASIVVSIFFLYWSTSWTSVAYNRWLSVYCAPITEDKTQQQKIEPTQTEESVPRKYRNFRSNSCKHNLYLCSPKEVEDYDVGEIKEIADCENKSYPQQEDPGDYCPGGYMPISYQTILGDKYQVVRKLGYGHFSTVWLCENIINKEYVAVKVCKSANIFTAVAQDEIKLLQCTRDKNPDHPGSRNIVQMLDFFNCRSINGNHTAIAFEIMGPSLLHLIIQSDYQGIHIPGVKTIVRQVLEGLVYLHDDCNIIHTDIKPENILIKVKESYVSRMVSTTKKFHDLGVLMPKSYVAADSWTELCGPQEDDLNEEALEWTRNRSFPEDYNMGNGGSNRRLKEGSLKGPLWIDPAIEVKIADLGNACWDDHHFSNEIQTKQYRALEVILDAGYSFPADIWSLGCVAFELSTGEYLFNPKRYQRCSATADHLTLIWEVLDGIPSYITSKGRNAIRYFDNGRLRHVEEHYLKIWKIEDVLVDKYDWKRIDAIPFASFIESMIEPDPQLRITAAAALQSSWLNE</sequence>
<dbReference type="Proteomes" id="UP001516400">
    <property type="component" value="Unassembled WGS sequence"/>
</dbReference>
<dbReference type="Gene3D" id="3.30.200.20">
    <property type="entry name" value="Phosphorylase Kinase, domain 1"/>
    <property type="match status" value="1"/>
</dbReference>
<evidence type="ECO:0000256" key="5">
    <source>
        <dbReference type="ARBA" id="ARBA00022777"/>
    </source>
</evidence>